<name>A0AAV2ANP5_9ARAC</name>
<dbReference type="InterPro" id="IPR009311">
    <property type="entry name" value="IFI6/IFI27-like"/>
</dbReference>
<organism evidence="7 8">
    <name type="scientific">Larinioides sclopetarius</name>
    <dbReference type="NCBI Taxonomy" id="280406"/>
    <lineage>
        <taxon>Eukaryota</taxon>
        <taxon>Metazoa</taxon>
        <taxon>Ecdysozoa</taxon>
        <taxon>Arthropoda</taxon>
        <taxon>Chelicerata</taxon>
        <taxon>Arachnida</taxon>
        <taxon>Araneae</taxon>
        <taxon>Araneomorphae</taxon>
        <taxon>Entelegynae</taxon>
        <taxon>Araneoidea</taxon>
        <taxon>Araneidae</taxon>
        <taxon>Larinioides</taxon>
    </lineage>
</organism>
<dbReference type="Proteomes" id="UP001497382">
    <property type="component" value="Unassembled WGS sequence"/>
</dbReference>
<evidence type="ECO:0000256" key="4">
    <source>
        <dbReference type="ARBA" id="ARBA00022989"/>
    </source>
</evidence>
<dbReference type="Gene3D" id="6.10.110.10">
    <property type="match status" value="1"/>
</dbReference>
<protein>
    <submittedName>
        <fullName evidence="7">Uncharacterized protein</fullName>
    </submittedName>
</protein>
<dbReference type="Pfam" id="PF06140">
    <property type="entry name" value="Ifi-6-16"/>
    <property type="match status" value="1"/>
</dbReference>
<evidence type="ECO:0000256" key="3">
    <source>
        <dbReference type="ARBA" id="ARBA00022692"/>
    </source>
</evidence>
<evidence type="ECO:0000313" key="8">
    <source>
        <dbReference type="Proteomes" id="UP001497382"/>
    </source>
</evidence>
<keyword evidence="4 6" id="KW-1133">Transmembrane helix</keyword>
<reference evidence="7 8" key="1">
    <citation type="submission" date="2024-04" db="EMBL/GenBank/DDBJ databases">
        <authorList>
            <person name="Rising A."/>
            <person name="Reimegard J."/>
            <person name="Sonavane S."/>
            <person name="Akerstrom W."/>
            <person name="Nylinder S."/>
            <person name="Hedman E."/>
            <person name="Kallberg Y."/>
        </authorList>
    </citation>
    <scope>NUCLEOTIDE SEQUENCE [LARGE SCALE GENOMIC DNA]</scope>
</reference>
<feature type="transmembrane region" description="Helical" evidence="6">
    <location>
        <begin position="71"/>
        <end position="90"/>
    </location>
</feature>
<keyword evidence="8" id="KW-1185">Reference proteome</keyword>
<proteinExistence type="inferred from homology"/>
<keyword evidence="3 6" id="KW-0812">Transmembrane</keyword>
<evidence type="ECO:0000256" key="2">
    <source>
        <dbReference type="ARBA" id="ARBA00007262"/>
    </source>
</evidence>
<comment type="subcellular location">
    <subcellularLocation>
        <location evidence="1">Membrane</location>
        <topology evidence="1">Multi-pass membrane protein</topology>
    </subcellularLocation>
</comment>
<evidence type="ECO:0000256" key="5">
    <source>
        <dbReference type="ARBA" id="ARBA00023136"/>
    </source>
</evidence>
<dbReference type="EMBL" id="CAXIEN010000192">
    <property type="protein sequence ID" value="CAL1285613.1"/>
    <property type="molecule type" value="Genomic_DNA"/>
</dbReference>
<evidence type="ECO:0000256" key="1">
    <source>
        <dbReference type="ARBA" id="ARBA00004141"/>
    </source>
</evidence>
<dbReference type="PANTHER" id="PTHR16932:SF18">
    <property type="entry name" value="INTERFERON, ALPHA-INDUCIBLE PROTEIN 27-LIKE 2"/>
    <property type="match status" value="1"/>
</dbReference>
<comment type="caution">
    <text evidence="7">The sequence shown here is derived from an EMBL/GenBank/DDBJ whole genome shotgun (WGS) entry which is preliminary data.</text>
</comment>
<accession>A0AAV2ANP5</accession>
<dbReference type="GO" id="GO:0016020">
    <property type="term" value="C:membrane"/>
    <property type="evidence" value="ECO:0007669"/>
    <property type="project" value="UniProtKB-SubCell"/>
</dbReference>
<comment type="similarity">
    <text evidence="2">Belongs to the IFI6/IFI27 family.</text>
</comment>
<dbReference type="PANTHER" id="PTHR16932">
    <property type="entry name" value="INTERFERON ALPHA-INDUCIBLE PROTEIN 27"/>
    <property type="match status" value="1"/>
</dbReference>
<evidence type="ECO:0000313" key="7">
    <source>
        <dbReference type="EMBL" id="CAL1285613.1"/>
    </source>
</evidence>
<feature type="transmembrane region" description="Helical" evidence="6">
    <location>
        <begin position="6"/>
        <end position="31"/>
    </location>
</feature>
<dbReference type="InterPro" id="IPR038213">
    <property type="entry name" value="IFI6/IFI27-like_sf"/>
</dbReference>
<keyword evidence="5 6" id="KW-0472">Membrane</keyword>
<sequence>MIDWALIGYGVAGGIAAVILPRLILCCIGFACCGVRKNSCAACCHSNIGNVEEGSCFAMCQSTGAAGFPCCINLMLFVLGFATTVFLIYMRSSDDFTPDSGNFTTDGNVTMAYSTYLFNTTVLT</sequence>
<evidence type="ECO:0000256" key="6">
    <source>
        <dbReference type="SAM" id="Phobius"/>
    </source>
</evidence>
<gene>
    <name evidence="7" type="ORF">LARSCL_LOCUS13810</name>
</gene>
<dbReference type="AlphaFoldDB" id="A0AAV2ANP5"/>